<dbReference type="EMBL" id="JACIJO010000001">
    <property type="protein sequence ID" value="MBB6325731.1"/>
    <property type="molecule type" value="Genomic_DNA"/>
</dbReference>
<keyword evidence="6" id="KW-0653">Protein transport</keyword>
<dbReference type="PANTHER" id="PTHR30625:SF17">
    <property type="entry name" value="TOLQ-RELATED"/>
    <property type="match status" value="1"/>
</dbReference>
<organism evidence="9 10">
    <name type="scientific">Algoriphagus iocasae</name>
    <dbReference type="NCBI Taxonomy" id="1836499"/>
    <lineage>
        <taxon>Bacteria</taxon>
        <taxon>Pseudomonadati</taxon>
        <taxon>Bacteroidota</taxon>
        <taxon>Cytophagia</taxon>
        <taxon>Cytophagales</taxon>
        <taxon>Cyclobacteriaceae</taxon>
        <taxon>Algoriphagus</taxon>
    </lineage>
</organism>
<comment type="similarity">
    <text evidence="6">Belongs to the exbB/tolQ family.</text>
</comment>
<comment type="subcellular location">
    <subcellularLocation>
        <location evidence="1">Cell membrane</location>
        <topology evidence="1">Multi-pass membrane protein</topology>
    </subcellularLocation>
    <subcellularLocation>
        <location evidence="6">Membrane</location>
        <topology evidence="6">Multi-pass membrane protein</topology>
    </subcellularLocation>
</comment>
<evidence type="ECO:0000256" key="6">
    <source>
        <dbReference type="RuleBase" id="RU004057"/>
    </source>
</evidence>
<keyword evidence="5 7" id="KW-0472">Membrane</keyword>
<reference evidence="9 10" key="1">
    <citation type="submission" date="2020-08" db="EMBL/GenBank/DDBJ databases">
        <title>Genomic Encyclopedia of Type Strains, Phase IV (KMG-IV): sequencing the most valuable type-strain genomes for metagenomic binning, comparative biology and taxonomic classification.</title>
        <authorList>
            <person name="Goeker M."/>
        </authorList>
    </citation>
    <scope>NUCLEOTIDE SEQUENCE [LARGE SCALE GENOMIC DNA]</scope>
    <source>
        <strain evidence="9 10">DSM 102044</strain>
    </source>
</reference>
<keyword evidence="10" id="KW-1185">Reference proteome</keyword>
<dbReference type="RefSeq" id="WP_184494212.1">
    <property type="nucleotide sequence ID" value="NZ_JACIJO010000001.1"/>
</dbReference>
<comment type="caution">
    <text evidence="9">The sequence shown here is derived from an EMBL/GenBank/DDBJ whole genome shotgun (WGS) entry which is preliminary data.</text>
</comment>
<gene>
    <name evidence="9" type="ORF">FHS59_001346</name>
</gene>
<dbReference type="Proteomes" id="UP000588604">
    <property type="component" value="Unassembled WGS sequence"/>
</dbReference>
<keyword evidence="6" id="KW-0813">Transport</keyword>
<evidence type="ECO:0000259" key="8">
    <source>
        <dbReference type="Pfam" id="PF01618"/>
    </source>
</evidence>
<evidence type="ECO:0000256" key="4">
    <source>
        <dbReference type="ARBA" id="ARBA00022989"/>
    </source>
</evidence>
<feature type="transmembrane region" description="Helical" evidence="7">
    <location>
        <begin position="136"/>
        <end position="165"/>
    </location>
</feature>
<sequence>MILLQTLSVADSLAAADSLAEGATKESIGLLDLLIKGGYMMVPLYLLFILAIFIFFERLITLKKASKTSSSLMDQIRVLVQSGKIEKAKMLCAGENTPVANMIAKGIERIGSPLKNIEVSIENVGKIEIYKLEKNLNLLATVSGAAPMIGFLGTVAGMIQAFIAIAQEEGMVSPKLLSEGIYEAMITTAAGLVVGIIAYLGYNYLVSQVSKLVHNMEYTTVEFIDLLQDK</sequence>
<proteinExistence type="inferred from homology"/>
<protein>
    <submittedName>
        <fullName evidence="9">Biopolymer transport protein ExbB</fullName>
    </submittedName>
</protein>
<accession>A0A841MUN9</accession>
<dbReference type="InterPro" id="IPR050790">
    <property type="entry name" value="ExbB/TolQ_transport"/>
</dbReference>
<dbReference type="GO" id="GO:0005886">
    <property type="term" value="C:plasma membrane"/>
    <property type="evidence" value="ECO:0007669"/>
    <property type="project" value="UniProtKB-SubCell"/>
</dbReference>
<keyword evidence="4 7" id="KW-1133">Transmembrane helix</keyword>
<name>A0A841MUN9_9BACT</name>
<feature type="transmembrane region" description="Helical" evidence="7">
    <location>
        <begin position="38"/>
        <end position="56"/>
    </location>
</feature>
<evidence type="ECO:0000256" key="5">
    <source>
        <dbReference type="ARBA" id="ARBA00023136"/>
    </source>
</evidence>
<feature type="transmembrane region" description="Helical" evidence="7">
    <location>
        <begin position="185"/>
        <end position="206"/>
    </location>
</feature>
<evidence type="ECO:0000256" key="1">
    <source>
        <dbReference type="ARBA" id="ARBA00004651"/>
    </source>
</evidence>
<dbReference type="PANTHER" id="PTHR30625">
    <property type="entry name" value="PROTEIN TOLQ"/>
    <property type="match status" value="1"/>
</dbReference>
<dbReference type="AlphaFoldDB" id="A0A841MUN9"/>
<evidence type="ECO:0000256" key="3">
    <source>
        <dbReference type="ARBA" id="ARBA00022692"/>
    </source>
</evidence>
<dbReference type="GO" id="GO:0017038">
    <property type="term" value="P:protein import"/>
    <property type="evidence" value="ECO:0007669"/>
    <property type="project" value="TreeGrafter"/>
</dbReference>
<dbReference type="InterPro" id="IPR002898">
    <property type="entry name" value="MotA_ExbB_proton_chnl"/>
</dbReference>
<dbReference type="Pfam" id="PF01618">
    <property type="entry name" value="MotA_ExbB"/>
    <property type="match status" value="1"/>
</dbReference>
<evidence type="ECO:0000313" key="10">
    <source>
        <dbReference type="Proteomes" id="UP000588604"/>
    </source>
</evidence>
<keyword evidence="3 7" id="KW-0812">Transmembrane</keyword>
<evidence type="ECO:0000256" key="7">
    <source>
        <dbReference type="SAM" id="Phobius"/>
    </source>
</evidence>
<evidence type="ECO:0000256" key="2">
    <source>
        <dbReference type="ARBA" id="ARBA00022475"/>
    </source>
</evidence>
<evidence type="ECO:0000313" key="9">
    <source>
        <dbReference type="EMBL" id="MBB6325731.1"/>
    </source>
</evidence>
<feature type="domain" description="MotA/TolQ/ExbB proton channel" evidence="8">
    <location>
        <begin position="96"/>
        <end position="217"/>
    </location>
</feature>
<keyword evidence="2" id="KW-1003">Cell membrane</keyword>